<feature type="compositionally biased region" description="Basic and acidic residues" evidence="2">
    <location>
        <begin position="219"/>
        <end position="235"/>
    </location>
</feature>
<dbReference type="SUPFAM" id="SSF57850">
    <property type="entry name" value="RING/U-box"/>
    <property type="match status" value="1"/>
</dbReference>
<dbReference type="InterPro" id="IPR006735">
    <property type="entry name" value="Rtf2"/>
</dbReference>
<evidence type="ECO:0000313" key="3">
    <source>
        <dbReference type="EMBL" id="KAJ2896943.1"/>
    </source>
</evidence>
<dbReference type="Gene3D" id="3.30.40.10">
    <property type="entry name" value="Zinc/RING finger domain, C3HC4 (zinc finger)"/>
    <property type="match status" value="1"/>
</dbReference>
<name>A0AAD5RKR9_9PEZI</name>
<feature type="compositionally biased region" description="Polar residues" evidence="2">
    <location>
        <begin position="267"/>
        <end position="276"/>
    </location>
</feature>
<keyword evidence="4" id="KW-1185">Reference proteome</keyword>
<comment type="caution">
    <text evidence="3">The sequence shown here is derived from an EMBL/GenBank/DDBJ whole genome shotgun (WGS) entry which is preliminary data.</text>
</comment>
<dbReference type="GO" id="GO:0006274">
    <property type="term" value="P:DNA replication termination"/>
    <property type="evidence" value="ECO:0007669"/>
    <property type="project" value="TreeGrafter"/>
</dbReference>
<feature type="region of interest" description="Disordered" evidence="2">
    <location>
        <begin position="1"/>
        <end position="23"/>
    </location>
</feature>
<evidence type="ECO:0008006" key="5">
    <source>
        <dbReference type="Google" id="ProtNLM"/>
    </source>
</evidence>
<dbReference type="PANTHER" id="PTHR12775:SF0">
    <property type="entry name" value="REPLICATION TERMINATION FACTOR 2"/>
    <property type="match status" value="1"/>
</dbReference>
<sequence length="296" mass="32267">MGNDGGSIPTRRELVKSAARTPTTSELKATALESLAHAWSVCPLSSEPLDKSNVVSDWRGRLYNYESILQGLMPSGDDAVAKATDQDAPDQPFATPENGKEITFASTGITSLKDVVKLQLTKAEGANNGSRNDKGGSVYVCPLSQKELGPGTKCVYIVPCGHVFYEVALKQVAPEDEPKHACPQCSEEFWSGNTIPILPTEEKDIKRLSERIERLRAEGLTHRLKKEKKEKNEKKEKKRKHGTGGGEDASRKDRNGEKKKKGDKLSGINNSGTATLTAKVVAELEAKNKRRKLAGQ</sequence>
<dbReference type="PANTHER" id="PTHR12775">
    <property type="entry name" value="PROTEIN C20ORF43 HOMOLOG"/>
    <property type="match status" value="1"/>
</dbReference>
<feature type="region of interest" description="Disordered" evidence="2">
    <location>
        <begin position="219"/>
        <end position="278"/>
    </location>
</feature>
<gene>
    <name evidence="3" type="ORF">MKZ38_005087</name>
</gene>
<dbReference type="AlphaFoldDB" id="A0AAD5RKR9"/>
<dbReference type="InterPro" id="IPR027799">
    <property type="entry name" value="Rtf2_RING-finger"/>
</dbReference>
<dbReference type="InterPro" id="IPR013083">
    <property type="entry name" value="Znf_RING/FYVE/PHD"/>
</dbReference>
<dbReference type="EMBL" id="JAKWBI020000304">
    <property type="protein sequence ID" value="KAJ2896943.1"/>
    <property type="molecule type" value="Genomic_DNA"/>
</dbReference>
<evidence type="ECO:0000313" key="4">
    <source>
        <dbReference type="Proteomes" id="UP001201980"/>
    </source>
</evidence>
<dbReference type="Proteomes" id="UP001201980">
    <property type="component" value="Unassembled WGS sequence"/>
</dbReference>
<dbReference type="GO" id="GO:0005634">
    <property type="term" value="C:nucleus"/>
    <property type="evidence" value="ECO:0007669"/>
    <property type="project" value="TreeGrafter"/>
</dbReference>
<dbReference type="Pfam" id="PF04641">
    <property type="entry name" value="Rtf2"/>
    <property type="match status" value="1"/>
</dbReference>
<reference evidence="3" key="1">
    <citation type="submission" date="2022-07" db="EMBL/GenBank/DDBJ databases">
        <title>Draft genome sequence of Zalerion maritima ATCC 34329, a (micro)plastics degrading marine fungus.</title>
        <authorList>
            <person name="Paco A."/>
            <person name="Goncalves M.F.M."/>
            <person name="Rocha-Santos T.A.P."/>
            <person name="Alves A."/>
        </authorList>
    </citation>
    <scope>NUCLEOTIDE SEQUENCE</scope>
    <source>
        <strain evidence="3">ATCC 34329</strain>
    </source>
</reference>
<organism evidence="3 4">
    <name type="scientific">Zalerion maritima</name>
    <dbReference type="NCBI Taxonomy" id="339359"/>
    <lineage>
        <taxon>Eukaryota</taxon>
        <taxon>Fungi</taxon>
        <taxon>Dikarya</taxon>
        <taxon>Ascomycota</taxon>
        <taxon>Pezizomycotina</taxon>
        <taxon>Sordariomycetes</taxon>
        <taxon>Lulworthiomycetidae</taxon>
        <taxon>Lulworthiales</taxon>
        <taxon>Lulworthiaceae</taxon>
        <taxon>Zalerion</taxon>
    </lineage>
</organism>
<protein>
    <recommendedName>
        <fullName evidence="5">Replication termination factor 2</fullName>
    </recommendedName>
</protein>
<proteinExistence type="inferred from homology"/>
<evidence type="ECO:0000256" key="1">
    <source>
        <dbReference type="ARBA" id="ARBA00009885"/>
    </source>
</evidence>
<comment type="similarity">
    <text evidence="1">Belongs to the rtf2 family.</text>
</comment>
<accession>A0AAD5RKR9</accession>
<evidence type="ECO:0000256" key="2">
    <source>
        <dbReference type="SAM" id="MobiDB-lite"/>
    </source>
</evidence>
<dbReference type="CDD" id="cd16653">
    <property type="entry name" value="RING-like_Rtf2"/>
    <property type="match status" value="1"/>
</dbReference>